<keyword evidence="4" id="KW-1185">Reference proteome</keyword>
<dbReference type="InterPro" id="IPR000683">
    <property type="entry name" value="Gfo/Idh/MocA-like_OxRdtase_N"/>
</dbReference>
<accession>A0ABR8T5X4</accession>
<dbReference type="Gene3D" id="3.40.50.720">
    <property type="entry name" value="NAD(P)-binding Rossmann-like Domain"/>
    <property type="match status" value="1"/>
</dbReference>
<feature type="domain" description="Gfo/Idh/MocA-like oxidoreductase N-terminal" evidence="1">
    <location>
        <begin position="26"/>
        <end position="127"/>
    </location>
</feature>
<dbReference type="PANTHER" id="PTHR43377:SF1">
    <property type="entry name" value="BILIVERDIN REDUCTASE A"/>
    <property type="match status" value="1"/>
</dbReference>
<reference evidence="3 4" key="1">
    <citation type="submission" date="2020-08" db="EMBL/GenBank/DDBJ databases">
        <title>A Genomic Blueprint of the Chicken Gut Microbiome.</title>
        <authorList>
            <person name="Gilroy R."/>
            <person name="Ravi A."/>
            <person name="Getino M."/>
            <person name="Pursley I."/>
            <person name="Horton D.L."/>
            <person name="Alikhan N.-F."/>
            <person name="Baker D."/>
            <person name="Gharbi K."/>
            <person name="Hall N."/>
            <person name="Watson M."/>
            <person name="Adriaenssens E.M."/>
            <person name="Foster-Nyarko E."/>
            <person name="Jarju S."/>
            <person name="Secka A."/>
            <person name="Antonio M."/>
            <person name="Oren A."/>
            <person name="Chaudhuri R."/>
            <person name="La Ragione R.M."/>
            <person name="Hildebrand F."/>
            <person name="Pallen M.J."/>
        </authorList>
    </citation>
    <scope>NUCLEOTIDE SEQUENCE [LARGE SCALE GENOMIC DNA]</scope>
    <source>
        <strain evidence="3 4">Sa2BVA9</strain>
    </source>
</reference>
<name>A0ABR8T5X4_9BACL</name>
<dbReference type="Proteomes" id="UP000608071">
    <property type="component" value="Unassembled WGS sequence"/>
</dbReference>
<dbReference type="InterPro" id="IPR055170">
    <property type="entry name" value="GFO_IDH_MocA-like_dom"/>
</dbReference>
<evidence type="ECO:0000259" key="2">
    <source>
        <dbReference type="Pfam" id="PF22725"/>
    </source>
</evidence>
<dbReference type="Pfam" id="PF22725">
    <property type="entry name" value="GFO_IDH_MocA_C3"/>
    <property type="match status" value="1"/>
</dbReference>
<dbReference type="Gene3D" id="3.30.360.10">
    <property type="entry name" value="Dihydrodipicolinate Reductase, domain 2"/>
    <property type="match status" value="1"/>
</dbReference>
<evidence type="ECO:0000313" key="3">
    <source>
        <dbReference type="EMBL" id="MBD7971161.1"/>
    </source>
</evidence>
<sequence length="350" mass="39505">MTFGSKRTETDGKGDHGSFAIAGCQHPHISIFIEEMQALGHHCAGIYDEGDQTLARKIAEQYQLPFADSVEELLANEDVKYIGSSAINNEKIQIAAACERYGKHLMLDKPAVVDQAGLDQLEQITRRGKIQIGMLLTERYRPALYTLYDLIRKDELGQVVSITMRKPHRLRPDTRPDWHFSKEQSGGIMVDLLIHDFDLLRWLTGQEVSEVSGRMGKQILPEYPEFYDTAAVQVEMDQGTIAQLYADWHAPEKCWTWGDGRIFVTGTKGSAEIRLAGDPVVSAEEELLLMMTHEQALVEVPLRAPVATLTEDFLRRVRGESHDFTHQDLLKATKATLLADEQAKRVKFSR</sequence>
<dbReference type="InterPro" id="IPR036291">
    <property type="entry name" value="NAD(P)-bd_dom_sf"/>
</dbReference>
<dbReference type="InterPro" id="IPR051450">
    <property type="entry name" value="Gfo/Idh/MocA_Oxidoreductases"/>
</dbReference>
<evidence type="ECO:0000313" key="4">
    <source>
        <dbReference type="Proteomes" id="UP000608071"/>
    </source>
</evidence>
<dbReference type="EMBL" id="JACSQL010000021">
    <property type="protein sequence ID" value="MBD7971161.1"/>
    <property type="molecule type" value="Genomic_DNA"/>
</dbReference>
<dbReference type="PANTHER" id="PTHR43377">
    <property type="entry name" value="BILIVERDIN REDUCTASE A"/>
    <property type="match status" value="1"/>
</dbReference>
<proteinExistence type="predicted"/>
<gene>
    <name evidence="3" type="ORF">H9647_24145</name>
</gene>
<dbReference type="RefSeq" id="WP_191804842.1">
    <property type="nucleotide sequence ID" value="NZ_JACSQL010000021.1"/>
</dbReference>
<protein>
    <submittedName>
        <fullName evidence="3">Gfo/Idh/MocA family oxidoreductase</fullName>
    </submittedName>
</protein>
<dbReference type="Pfam" id="PF01408">
    <property type="entry name" value="GFO_IDH_MocA"/>
    <property type="match status" value="1"/>
</dbReference>
<evidence type="ECO:0000259" key="1">
    <source>
        <dbReference type="Pfam" id="PF01408"/>
    </source>
</evidence>
<dbReference type="SUPFAM" id="SSF55347">
    <property type="entry name" value="Glyceraldehyde-3-phosphate dehydrogenase-like, C-terminal domain"/>
    <property type="match status" value="1"/>
</dbReference>
<organism evidence="3 4">
    <name type="scientific">Paenibacillus gallinarum</name>
    <dbReference type="NCBI Taxonomy" id="2762232"/>
    <lineage>
        <taxon>Bacteria</taxon>
        <taxon>Bacillati</taxon>
        <taxon>Bacillota</taxon>
        <taxon>Bacilli</taxon>
        <taxon>Bacillales</taxon>
        <taxon>Paenibacillaceae</taxon>
        <taxon>Paenibacillus</taxon>
    </lineage>
</organism>
<comment type="caution">
    <text evidence="3">The sequence shown here is derived from an EMBL/GenBank/DDBJ whole genome shotgun (WGS) entry which is preliminary data.</text>
</comment>
<dbReference type="SUPFAM" id="SSF51735">
    <property type="entry name" value="NAD(P)-binding Rossmann-fold domains"/>
    <property type="match status" value="1"/>
</dbReference>
<feature type="domain" description="GFO/IDH/MocA-like oxidoreductase" evidence="2">
    <location>
        <begin position="147"/>
        <end position="272"/>
    </location>
</feature>